<accession>A0A0K0DWX9</accession>
<dbReference type="InterPro" id="IPR051219">
    <property type="entry name" value="Heterochromatin_chromo-domain"/>
</dbReference>
<dbReference type="SUPFAM" id="SSF54160">
    <property type="entry name" value="Chromo domain-like"/>
    <property type="match status" value="1"/>
</dbReference>
<evidence type="ECO:0000256" key="1">
    <source>
        <dbReference type="ARBA" id="ARBA00004123"/>
    </source>
</evidence>
<feature type="domain" description="Chromo" evidence="3">
    <location>
        <begin position="21"/>
        <end position="79"/>
    </location>
</feature>
<dbReference type="PANTHER" id="PTHR22812">
    <property type="entry name" value="CHROMOBOX PROTEIN"/>
    <property type="match status" value="1"/>
</dbReference>
<dbReference type="InterPro" id="IPR000953">
    <property type="entry name" value="Chromo/chromo_shadow_dom"/>
</dbReference>
<dbReference type="WBParaSite" id="TCONS_00008874.p1">
    <property type="protein sequence ID" value="TCONS_00008874.p1"/>
    <property type="gene ID" value="XLOC_006747"/>
</dbReference>
<evidence type="ECO:0000313" key="6">
    <source>
        <dbReference type="WBParaSite" id="TCONS_00008874.p1"/>
    </source>
</evidence>
<comment type="subcellular location">
    <subcellularLocation>
        <location evidence="1">Nucleus</location>
    </subcellularLocation>
</comment>
<keyword evidence="2" id="KW-0539">Nucleus</keyword>
<protein>
    <submittedName>
        <fullName evidence="5 6">Chromo domain-containing protein</fullName>
    </submittedName>
</protein>
<reference evidence="5" key="1">
    <citation type="submission" date="2015-08" db="UniProtKB">
        <authorList>
            <consortium name="WormBaseParasite"/>
        </authorList>
    </citation>
    <scope>IDENTIFICATION</scope>
</reference>
<evidence type="ECO:0000259" key="3">
    <source>
        <dbReference type="PROSITE" id="PS50013"/>
    </source>
</evidence>
<dbReference type="WBParaSite" id="SSTP_0000174600.1">
    <property type="protein sequence ID" value="SSTP_0000174600.1"/>
    <property type="gene ID" value="SSTP_0000174600"/>
</dbReference>
<keyword evidence="4" id="KW-1185">Reference proteome</keyword>
<evidence type="ECO:0000313" key="5">
    <source>
        <dbReference type="WBParaSite" id="SSTP_0000174600.1"/>
    </source>
</evidence>
<dbReference type="AlphaFoldDB" id="A0A0K0DWX9"/>
<dbReference type="SMART" id="SM00298">
    <property type="entry name" value="CHROMO"/>
    <property type="match status" value="1"/>
</dbReference>
<dbReference type="InterPro" id="IPR023780">
    <property type="entry name" value="Chromo_domain"/>
</dbReference>
<evidence type="ECO:0000256" key="2">
    <source>
        <dbReference type="ARBA" id="ARBA00023242"/>
    </source>
</evidence>
<dbReference type="GO" id="GO:0005634">
    <property type="term" value="C:nucleus"/>
    <property type="evidence" value="ECO:0007669"/>
    <property type="project" value="UniProtKB-SubCell"/>
</dbReference>
<evidence type="ECO:0000313" key="4">
    <source>
        <dbReference type="Proteomes" id="UP000035681"/>
    </source>
</evidence>
<name>A0A0K0DWX9_STRER</name>
<sequence>MGKRTTRSSRQEQSRLEENEYYVEKIVSRKLFGDKFLYEVKWEGYPESENTWIAEEDFTDIKFVREFDKKCDEKGRRRRSTSCKKRSSSTTKTSNEKRKECDIGVLESHSDITKVESVVSSLSASFDQSIETPLYLDKDSTSENINDNISNLVIEGKSRFFLDDALDSGLKVGRLMSSDVKFVLSKFCGFDEVKYLLELVTGDILLVGLDQLSVDRNLRKRLKEADYRHEQARKLFFS</sequence>
<dbReference type="Gene3D" id="2.40.50.40">
    <property type="match status" value="1"/>
</dbReference>
<dbReference type="InterPro" id="IPR016197">
    <property type="entry name" value="Chromo-like_dom_sf"/>
</dbReference>
<dbReference type="PROSITE" id="PS50013">
    <property type="entry name" value="CHROMO_2"/>
    <property type="match status" value="1"/>
</dbReference>
<dbReference type="Pfam" id="PF00385">
    <property type="entry name" value="Chromo"/>
    <property type="match status" value="1"/>
</dbReference>
<organism evidence="5">
    <name type="scientific">Strongyloides stercoralis</name>
    <name type="common">Threadworm</name>
    <dbReference type="NCBI Taxonomy" id="6248"/>
    <lineage>
        <taxon>Eukaryota</taxon>
        <taxon>Metazoa</taxon>
        <taxon>Ecdysozoa</taxon>
        <taxon>Nematoda</taxon>
        <taxon>Chromadorea</taxon>
        <taxon>Rhabditida</taxon>
        <taxon>Tylenchina</taxon>
        <taxon>Panagrolaimomorpha</taxon>
        <taxon>Strongyloidoidea</taxon>
        <taxon>Strongyloididae</taxon>
        <taxon>Strongyloides</taxon>
    </lineage>
</organism>
<proteinExistence type="predicted"/>
<dbReference type="Proteomes" id="UP000035681">
    <property type="component" value="Unplaced"/>
</dbReference>
<dbReference type="STRING" id="6248.A0A0K0DWX9"/>